<reference evidence="1" key="1">
    <citation type="submission" date="2020-08" db="EMBL/GenBank/DDBJ databases">
        <title>Multicomponent nature underlies the extraordinary mechanical properties of spider dragline silk.</title>
        <authorList>
            <person name="Kono N."/>
            <person name="Nakamura H."/>
            <person name="Mori M."/>
            <person name="Yoshida Y."/>
            <person name="Ohtoshi R."/>
            <person name="Malay A.D."/>
            <person name="Moran D.A.P."/>
            <person name="Tomita M."/>
            <person name="Numata K."/>
            <person name="Arakawa K."/>
        </authorList>
    </citation>
    <scope>NUCLEOTIDE SEQUENCE</scope>
</reference>
<proteinExistence type="predicted"/>
<dbReference type="EMBL" id="BMAW01027786">
    <property type="protein sequence ID" value="GFU04043.1"/>
    <property type="molecule type" value="Genomic_DNA"/>
</dbReference>
<organism evidence="1 2">
    <name type="scientific">Nephila pilipes</name>
    <name type="common">Giant wood spider</name>
    <name type="synonym">Nephila maculata</name>
    <dbReference type="NCBI Taxonomy" id="299642"/>
    <lineage>
        <taxon>Eukaryota</taxon>
        <taxon>Metazoa</taxon>
        <taxon>Ecdysozoa</taxon>
        <taxon>Arthropoda</taxon>
        <taxon>Chelicerata</taxon>
        <taxon>Arachnida</taxon>
        <taxon>Araneae</taxon>
        <taxon>Araneomorphae</taxon>
        <taxon>Entelegynae</taxon>
        <taxon>Araneoidea</taxon>
        <taxon>Nephilidae</taxon>
        <taxon>Nephila</taxon>
    </lineage>
</organism>
<name>A0A8X6Q3C3_NEPPI</name>
<keyword evidence="2" id="KW-1185">Reference proteome</keyword>
<gene>
    <name evidence="1" type="ORF">NPIL_493911</name>
</gene>
<dbReference type="Proteomes" id="UP000887013">
    <property type="component" value="Unassembled WGS sequence"/>
</dbReference>
<protein>
    <submittedName>
        <fullName evidence="1">Uncharacterized protein</fullName>
    </submittedName>
</protein>
<sequence>MSKLFPKTITHLPTVDACFMKGEGGKRICKCCWHAPPTPVAVLLLPLLSSPERVRGDFCTPRKRKRGIGCGRGVFAKKMEMRMDRDVVRAELGGKASHVIGARTRAQYSAIQWATSTLFIECGG</sequence>
<evidence type="ECO:0000313" key="1">
    <source>
        <dbReference type="EMBL" id="GFU04043.1"/>
    </source>
</evidence>
<comment type="caution">
    <text evidence="1">The sequence shown here is derived from an EMBL/GenBank/DDBJ whole genome shotgun (WGS) entry which is preliminary data.</text>
</comment>
<dbReference type="OrthoDB" id="6437207at2759"/>
<dbReference type="AlphaFoldDB" id="A0A8X6Q3C3"/>
<evidence type="ECO:0000313" key="2">
    <source>
        <dbReference type="Proteomes" id="UP000887013"/>
    </source>
</evidence>
<accession>A0A8X6Q3C3</accession>